<sequence length="85" mass="10013">MKKLPLKNKNKSRELNLRDENYIFREIRKDPTSKAVNIKGYCIELVIYTATITQSKPVPLFYDEKESKFRNSPNACFFHTINSLN</sequence>
<keyword evidence="2" id="KW-1185">Reference proteome</keyword>
<proteinExistence type="predicted"/>
<name>A0A3M7R986_BRAPC</name>
<reference evidence="1 2" key="1">
    <citation type="journal article" date="2018" name="Sci. Rep.">
        <title>Genomic signatures of local adaptation to the degree of environmental predictability in rotifers.</title>
        <authorList>
            <person name="Franch-Gras L."/>
            <person name="Hahn C."/>
            <person name="Garcia-Roger E.M."/>
            <person name="Carmona M.J."/>
            <person name="Serra M."/>
            <person name="Gomez A."/>
        </authorList>
    </citation>
    <scope>NUCLEOTIDE SEQUENCE [LARGE SCALE GENOMIC DNA]</scope>
    <source>
        <strain evidence="1">HYR1</strain>
    </source>
</reference>
<dbReference type="Proteomes" id="UP000276133">
    <property type="component" value="Unassembled WGS sequence"/>
</dbReference>
<protein>
    <submittedName>
        <fullName evidence="1">Uncharacterized protein</fullName>
    </submittedName>
</protein>
<gene>
    <name evidence="1" type="ORF">BpHYR1_050441</name>
</gene>
<evidence type="ECO:0000313" key="1">
    <source>
        <dbReference type="EMBL" id="RNA19788.1"/>
    </source>
</evidence>
<organism evidence="1 2">
    <name type="scientific">Brachionus plicatilis</name>
    <name type="common">Marine rotifer</name>
    <name type="synonym">Brachionus muelleri</name>
    <dbReference type="NCBI Taxonomy" id="10195"/>
    <lineage>
        <taxon>Eukaryota</taxon>
        <taxon>Metazoa</taxon>
        <taxon>Spiralia</taxon>
        <taxon>Gnathifera</taxon>
        <taxon>Rotifera</taxon>
        <taxon>Eurotatoria</taxon>
        <taxon>Monogononta</taxon>
        <taxon>Pseudotrocha</taxon>
        <taxon>Ploima</taxon>
        <taxon>Brachionidae</taxon>
        <taxon>Brachionus</taxon>
    </lineage>
</organism>
<comment type="caution">
    <text evidence="1">The sequence shown here is derived from an EMBL/GenBank/DDBJ whole genome shotgun (WGS) entry which is preliminary data.</text>
</comment>
<dbReference type="EMBL" id="REGN01003976">
    <property type="protein sequence ID" value="RNA19788.1"/>
    <property type="molecule type" value="Genomic_DNA"/>
</dbReference>
<accession>A0A3M7R986</accession>
<dbReference type="AlphaFoldDB" id="A0A3M7R986"/>
<evidence type="ECO:0000313" key="2">
    <source>
        <dbReference type="Proteomes" id="UP000276133"/>
    </source>
</evidence>